<dbReference type="CDD" id="cd18787">
    <property type="entry name" value="SF2_C_DEAD"/>
    <property type="match status" value="1"/>
</dbReference>
<dbReference type="InterPro" id="IPR027417">
    <property type="entry name" value="P-loop_NTPase"/>
</dbReference>
<dbReference type="Proteomes" id="UP000663834">
    <property type="component" value="Unassembled WGS sequence"/>
</dbReference>
<dbReference type="OrthoDB" id="10265785at2759"/>
<keyword evidence="9" id="KW-1185">Reference proteome</keyword>
<dbReference type="Proteomes" id="UP000676336">
    <property type="component" value="Unassembled WGS sequence"/>
</dbReference>
<dbReference type="EMBL" id="CAJOBI010319050">
    <property type="protein sequence ID" value="CAF5182039.1"/>
    <property type="molecule type" value="Genomic_DNA"/>
</dbReference>
<dbReference type="EMBL" id="CAJOBG010049702">
    <property type="protein sequence ID" value="CAF4475171.1"/>
    <property type="molecule type" value="Genomic_DNA"/>
</dbReference>
<dbReference type="SMART" id="SM00490">
    <property type="entry name" value="HELICc"/>
    <property type="match status" value="1"/>
</dbReference>
<evidence type="ECO:0000313" key="3">
    <source>
        <dbReference type="EMBL" id="CAF2050770.1"/>
    </source>
</evidence>
<dbReference type="Pfam" id="PF00271">
    <property type="entry name" value="Helicase_C"/>
    <property type="match status" value="1"/>
</dbReference>
<evidence type="ECO:0000259" key="1">
    <source>
        <dbReference type="PROSITE" id="PS51194"/>
    </source>
</evidence>
<dbReference type="EMBL" id="CAJNRF010003474">
    <property type="protein sequence ID" value="CAF2050770.1"/>
    <property type="molecule type" value="Genomic_DNA"/>
</dbReference>
<evidence type="ECO:0000313" key="4">
    <source>
        <dbReference type="EMBL" id="CAF2075748.1"/>
    </source>
</evidence>
<sequence length="101" mass="11484">MDAKQRNDAIKEFRAGSSRILVRTDMVGVDIDIPQVSLVINYDLPANRESYIQRIGRSGAFGRKGVAINFIINDEQQTLHSLEQYYNTQIEELPMDIADLI</sequence>
<dbReference type="AlphaFoldDB" id="A0A816PN23"/>
<dbReference type="PROSITE" id="PS51194">
    <property type="entry name" value="HELICASE_CTER"/>
    <property type="match status" value="1"/>
</dbReference>
<dbReference type="Proteomes" id="UP000663856">
    <property type="component" value="Unassembled WGS sequence"/>
</dbReference>
<dbReference type="Gene3D" id="3.40.50.300">
    <property type="entry name" value="P-loop containing nucleotide triphosphate hydrolases"/>
    <property type="match status" value="1"/>
</dbReference>
<gene>
    <name evidence="7" type="ORF">GIL414_LOCUS70779</name>
    <name evidence="2" type="ORF">KQP761_LOCUS38913</name>
    <name evidence="4" type="ORF">MBJ925_LOCUS17531</name>
    <name evidence="5" type="ORF">OVN521_LOCUS39264</name>
    <name evidence="6" type="ORF">SMN809_LOCUS69248</name>
    <name evidence="3" type="ORF">WKI299_LOCUS10098</name>
</gene>
<evidence type="ECO:0000313" key="8">
    <source>
        <dbReference type="Proteomes" id="UP000663856"/>
    </source>
</evidence>
<protein>
    <recommendedName>
        <fullName evidence="1">Helicase C-terminal domain-containing protein</fullName>
    </recommendedName>
</protein>
<proteinExistence type="predicted"/>
<reference evidence="3" key="1">
    <citation type="submission" date="2021-02" db="EMBL/GenBank/DDBJ databases">
        <authorList>
            <person name="Nowell W R."/>
        </authorList>
    </citation>
    <scope>NUCLEOTIDE SEQUENCE</scope>
</reference>
<dbReference type="EMBL" id="CAJNRE010008756">
    <property type="protein sequence ID" value="CAF2075748.1"/>
    <property type="molecule type" value="Genomic_DNA"/>
</dbReference>
<dbReference type="EMBL" id="CAJNOW010022137">
    <property type="protein sequence ID" value="CAF1686739.1"/>
    <property type="molecule type" value="Genomic_DNA"/>
</dbReference>
<dbReference type="Proteomes" id="UP000663824">
    <property type="component" value="Unassembled WGS sequence"/>
</dbReference>
<dbReference type="Proteomes" id="UP000681720">
    <property type="component" value="Unassembled WGS sequence"/>
</dbReference>
<evidence type="ECO:0000313" key="5">
    <source>
        <dbReference type="EMBL" id="CAF4475171.1"/>
    </source>
</evidence>
<dbReference type="SUPFAM" id="SSF52540">
    <property type="entry name" value="P-loop containing nucleoside triphosphate hydrolases"/>
    <property type="match status" value="1"/>
</dbReference>
<evidence type="ECO:0000313" key="7">
    <source>
        <dbReference type="EMBL" id="CAF5185316.1"/>
    </source>
</evidence>
<name>A0A816PN23_9BILA</name>
<dbReference type="EMBL" id="CAJOBJ010332967">
    <property type="protein sequence ID" value="CAF5185316.1"/>
    <property type="molecule type" value="Genomic_DNA"/>
</dbReference>
<comment type="caution">
    <text evidence="3">The sequence shown here is derived from an EMBL/GenBank/DDBJ whole genome shotgun (WGS) entry which is preliminary data.</text>
</comment>
<evidence type="ECO:0000313" key="2">
    <source>
        <dbReference type="EMBL" id="CAF1686739.1"/>
    </source>
</evidence>
<organism evidence="3 8">
    <name type="scientific">Rotaria magnacalcarata</name>
    <dbReference type="NCBI Taxonomy" id="392030"/>
    <lineage>
        <taxon>Eukaryota</taxon>
        <taxon>Metazoa</taxon>
        <taxon>Spiralia</taxon>
        <taxon>Gnathifera</taxon>
        <taxon>Rotifera</taxon>
        <taxon>Eurotatoria</taxon>
        <taxon>Bdelloidea</taxon>
        <taxon>Philodinida</taxon>
        <taxon>Philodinidae</taxon>
        <taxon>Rotaria</taxon>
    </lineage>
</organism>
<feature type="domain" description="Helicase C-terminal" evidence="1">
    <location>
        <begin position="1"/>
        <end position="101"/>
    </location>
</feature>
<dbReference type="PANTHER" id="PTHR47958">
    <property type="entry name" value="ATP-DEPENDENT RNA HELICASE DBP3"/>
    <property type="match status" value="1"/>
</dbReference>
<accession>A0A816PN23</accession>
<evidence type="ECO:0000313" key="6">
    <source>
        <dbReference type="EMBL" id="CAF5182039.1"/>
    </source>
</evidence>
<dbReference type="InterPro" id="IPR001650">
    <property type="entry name" value="Helicase_C-like"/>
</dbReference>
<evidence type="ECO:0000313" key="9">
    <source>
        <dbReference type="Proteomes" id="UP000663866"/>
    </source>
</evidence>
<dbReference type="Proteomes" id="UP000663866">
    <property type="component" value="Unassembled WGS sequence"/>
</dbReference>